<comment type="caution">
    <text evidence="2">The sequence shown here is derived from an EMBL/GenBank/DDBJ whole genome shotgun (WGS) entry which is preliminary data.</text>
</comment>
<dbReference type="Pfam" id="PF00781">
    <property type="entry name" value="DAGK_cat"/>
    <property type="match status" value="1"/>
</dbReference>
<accession>A0A934IQI2</accession>
<dbReference type="RefSeq" id="WP_198884133.1">
    <property type="nucleotide sequence ID" value="NZ_JAEKJA010000024.1"/>
</dbReference>
<reference evidence="2" key="1">
    <citation type="submission" date="2020-12" db="EMBL/GenBank/DDBJ databases">
        <title>Bacterial taxonomy.</title>
        <authorList>
            <person name="Pan X."/>
        </authorList>
    </citation>
    <scope>NUCLEOTIDE SEQUENCE</scope>
    <source>
        <strain evidence="2">B2012</strain>
    </source>
</reference>
<keyword evidence="2" id="KW-0808">Transferase</keyword>
<gene>
    <name evidence="2" type="ORF">JCR33_21205</name>
</gene>
<protein>
    <submittedName>
        <fullName evidence="2">NAD(+)/NADH kinase</fullName>
    </submittedName>
</protein>
<keyword evidence="2" id="KW-0418">Kinase</keyword>
<dbReference type="InterPro" id="IPR001206">
    <property type="entry name" value="Diacylglycerol_kinase_cat_dom"/>
</dbReference>
<feature type="domain" description="DAGKc" evidence="1">
    <location>
        <begin position="1"/>
        <end position="126"/>
    </location>
</feature>
<proteinExistence type="predicted"/>
<keyword evidence="3" id="KW-1185">Reference proteome</keyword>
<dbReference type="AlphaFoldDB" id="A0A934IQI2"/>
<dbReference type="InterPro" id="IPR016064">
    <property type="entry name" value="NAD/diacylglycerol_kinase_sf"/>
</dbReference>
<organism evidence="2 3">
    <name type="scientific">Acuticoccus mangrovi</name>
    <dbReference type="NCBI Taxonomy" id="2796142"/>
    <lineage>
        <taxon>Bacteria</taxon>
        <taxon>Pseudomonadati</taxon>
        <taxon>Pseudomonadota</taxon>
        <taxon>Alphaproteobacteria</taxon>
        <taxon>Hyphomicrobiales</taxon>
        <taxon>Amorphaceae</taxon>
        <taxon>Acuticoccus</taxon>
    </lineage>
</organism>
<dbReference type="EMBL" id="JAEKJA010000024">
    <property type="protein sequence ID" value="MBJ3778232.1"/>
    <property type="molecule type" value="Genomic_DNA"/>
</dbReference>
<dbReference type="Gene3D" id="3.40.50.10330">
    <property type="entry name" value="Probable inorganic polyphosphate/atp-NAD kinase, domain 1"/>
    <property type="match status" value="1"/>
</dbReference>
<dbReference type="Proteomes" id="UP000609531">
    <property type="component" value="Unassembled WGS sequence"/>
</dbReference>
<evidence type="ECO:0000259" key="1">
    <source>
        <dbReference type="PROSITE" id="PS50146"/>
    </source>
</evidence>
<sequence length="299" mass="31230">MPTAFMIFNPSSGSHLHRGEALAESVAALEAAGVGVTTLDGPLSRQLDASLASSADIIVVSGGDGTIRAAIEAHRGHGRPIGILPGGTMNLLASDYGIPTDLAAAANVIAAGHTMPVDYGLIDGRIFLHTAFLGLPVRIGAHREAWRGRMSLFQQLRLGFHALSTIARDPQLTMTAEDDDGDLTLNARTYAIMVGSIEPHFLSMPHRSAVTGGILTVFALRASSGIDLARLVLLGAVGALADDPTVDQRTIRHATIEGPRRRIKAMLDGEGTLVHSPCAVEVRSGEVSVLTPPPVEAPG</sequence>
<name>A0A934IQI2_9HYPH</name>
<dbReference type="SMART" id="SM00046">
    <property type="entry name" value="DAGKc"/>
    <property type="match status" value="1"/>
</dbReference>
<evidence type="ECO:0000313" key="2">
    <source>
        <dbReference type="EMBL" id="MBJ3778232.1"/>
    </source>
</evidence>
<dbReference type="SUPFAM" id="SSF111331">
    <property type="entry name" value="NAD kinase/diacylglycerol kinase-like"/>
    <property type="match status" value="1"/>
</dbReference>
<dbReference type="GO" id="GO:0016301">
    <property type="term" value="F:kinase activity"/>
    <property type="evidence" value="ECO:0007669"/>
    <property type="project" value="UniProtKB-KW"/>
</dbReference>
<dbReference type="InterPro" id="IPR017438">
    <property type="entry name" value="ATP-NAD_kinase_N"/>
</dbReference>
<evidence type="ECO:0000313" key="3">
    <source>
        <dbReference type="Proteomes" id="UP000609531"/>
    </source>
</evidence>
<dbReference type="PROSITE" id="PS50146">
    <property type="entry name" value="DAGK"/>
    <property type="match status" value="1"/>
</dbReference>
<dbReference type="Gene3D" id="2.60.200.40">
    <property type="match status" value="1"/>
</dbReference>